<evidence type="ECO:0000256" key="1">
    <source>
        <dbReference type="SAM" id="SignalP"/>
    </source>
</evidence>
<name>A0ABU0XN46_9MICO</name>
<dbReference type="PROSITE" id="PS51257">
    <property type="entry name" value="PROKAR_LIPOPROTEIN"/>
    <property type="match status" value="1"/>
</dbReference>
<keyword evidence="1" id="KW-0732">Signal</keyword>
<evidence type="ECO:0008006" key="4">
    <source>
        <dbReference type="Google" id="ProtNLM"/>
    </source>
</evidence>
<protein>
    <recommendedName>
        <fullName evidence="4">Lipoprotein</fullName>
    </recommendedName>
</protein>
<sequence>MMRIRTGLAAAVIAAAVTMLAGCADLEPASEPAPSGEPSAAPYTDPAAAWLADGSAAALVTWGSSSTACTPVAAEVQASAQTVTVTLAGPPADTACTADFAPRATYVALPKHVDPTKDVILSFAGDGFQGRVPLSGNSALTGKSVPGKPSAGWFADGGIVLLTWGSSSCRPVVQGVTEAKDGATVTFQTVTDQVCTMDVVPRLTLIGVKASAGTTGYTLHLVGDNLDGSTTVIG</sequence>
<dbReference type="EMBL" id="JAVFCB010000009">
    <property type="protein sequence ID" value="MDQ4215165.1"/>
    <property type="molecule type" value="Genomic_DNA"/>
</dbReference>
<gene>
    <name evidence="2" type="ORF">RBR11_14695</name>
</gene>
<accession>A0ABU0XN46</accession>
<dbReference type="Proteomes" id="UP001230289">
    <property type="component" value="Unassembled WGS sequence"/>
</dbReference>
<evidence type="ECO:0000313" key="3">
    <source>
        <dbReference type="Proteomes" id="UP001230289"/>
    </source>
</evidence>
<evidence type="ECO:0000313" key="2">
    <source>
        <dbReference type="EMBL" id="MDQ4215165.1"/>
    </source>
</evidence>
<comment type="caution">
    <text evidence="2">The sequence shown here is derived from an EMBL/GenBank/DDBJ whole genome shotgun (WGS) entry which is preliminary data.</text>
</comment>
<dbReference type="RefSeq" id="WP_308490120.1">
    <property type="nucleotide sequence ID" value="NZ_JAVFCB010000009.1"/>
</dbReference>
<feature type="chain" id="PRO_5047100324" description="Lipoprotein" evidence="1">
    <location>
        <begin position="22"/>
        <end position="234"/>
    </location>
</feature>
<proteinExistence type="predicted"/>
<feature type="signal peptide" evidence="1">
    <location>
        <begin position="1"/>
        <end position="21"/>
    </location>
</feature>
<organism evidence="2 3">
    <name type="scientific">Microbacterium capsulatum</name>
    <dbReference type="NCBI Taxonomy" id="3041921"/>
    <lineage>
        <taxon>Bacteria</taxon>
        <taxon>Bacillati</taxon>
        <taxon>Actinomycetota</taxon>
        <taxon>Actinomycetes</taxon>
        <taxon>Micrococcales</taxon>
        <taxon>Microbacteriaceae</taxon>
        <taxon>Microbacterium</taxon>
    </lineage>
</organism>
<keyword evidence="3" id="KW-1185">Reference proteome</keyword>
<reference evidence="2 3" key="1">
    <citation type="submission" date="2023-08" db="EMBL/GenBank/DDBJ databases">
        <title>Microbacterium sp. nov., isolated from a waste landfill.</title>
        <authorList>
            <person name="Wen W."/>
        </authorList>
    </citation>
    <scope>NUCLEOTIDE SEQUENCE [LARGE SCALE GENOMIC DNA]</scope>
    <source>
        <strain evidence="2 3">ASV81</strain>
    </source>
</reference>